<dbReference type="Gene3D" id="6.10.250.2270">
    <property type="match status" value="1"/>
</dbReference>
<organism evidence="5 6">
    <name type="scientific">Metschnikowia bicuspidata</name>
    <dbReference type="NCBI Taxonomy" id="27322"/>
    <lineage>
        <taxon>Eukaryota</taxon>
        <taxon>Fungi</taxon>
        <taxon>Dikarya</taxon>
        <taxon>Ascomycota</taxon>
        <taxon>Saccharomycotina</taxon>
        <taxon>Pichiomycetes</taxon>
        <taxon>Metschnikowiaceae</taxon>
        <taxon>Metschnikowia</taxon>
    </lineage>
</organism>
<reference evidence="6" key="1">
    <citation type="journal article" date="2018" name="Nat. Microbiol.">
        <title>Leveraging single-cell genomics to expand the fungal tree of life.</title>
        <authorList>
            <person name="Ahrendt S.R."/>
            <person name="Quandt C.A."/>
            <person name="Ciobanu D."/>
            <person name="Clum A."/>
            <person name="Salamov A."/>
            <person name="Andreopoulos B."/>
            <person name="Cheng J.F."/>
            <person name="Woyke T."/>
            <person name="Pelin A."/>
            <person name="Henrissat B."/>
            <person name="Reynolds N.K."/>
            <person name="Benny G.L."/>
            <person name="Smith M.E."/>
            <person name="James T.Y."/>
            <person name="Grigoriev I.V."/>
        </authorList>
    </citation>
    <scope>NUCLEOTIDE SEQUENCE [LARGE SCALE GENOMIC DNA]</scope>
    <source>
        <strain evidence="6">Baker2002</strain>
    </source>
</reference>
<keyword evidence="2" id="KW-0689">Ribosomal protein</keyword>
<dbReference type="OrthoDB" id="1875589at2759"/>
<name>A0A4P9ZBL3_9ASCO</name>
<evidence type="ECO:0000313" key="5">
    <source>
        <dbReference type="EMBL" id="RKP29732.1"/>
    </source>
</evidence>
<dbReference type="SUPFAM" id="SSF50104">
    <property type="entry name" value="Translation proteins SH3-like domain"/>
    <property type="match status" value="1"/>
</dbReference>
<dbReference type="PANTHER" id="PTHR11127:SF2">
    <property type="entry name" value="LARGE RIBOSOMAL SUBUNIT PROTEIN EL14"/>
    <property type="match status" value="1"/>
</dbReference>
<dbReference type="EMBL" id="ML004476">
    <property type="protein sequence ID" value="RKP29732.1"/>
    <property type="molecule type" value="Genomic_DNA"/>
</dbReference>
<evidence type="ECO:0000259" key="4">
    <source>
        <dbReference type="Pfam" id="PF01929"/>
    </source>
</evidence>
<dbReference type="Proteomes" id="UP000268321">
    <property type="component" value="Unassembled WGS sequence"/>
</dbReference>
<feature type="domain" description="Large ribosomal subunit protein eL14" evidence="4">
    <location>
        <begin position="46"/>
        <end position="120"/>
    </location>
</feature>
<dbReference type="PANTHER" id="PTHR11127">
    <property type="entry name" value="60S RIBOSOMAL PROTEIN L14"/>
    <property type="match status" value="1"/>
</dbReference>
<keyword evidence="3" id="KW-0687">Ribonucleoprotein</keyword>
<evidence type="ECO:0000256" key="2">
    <source>
        <dbReference type="ARBA" id="ARBA00022980"/>
    </source>
</evidence>
<dbReference type="InterPro" id="IPR008991">
    <property type="entry name" value="Translation_prot_SH3-like_sf"/>
</dbReference>
<dbReference type="GO" id="GO:0042273">
    <property type="term" value="P:ribosomal large subunit biogenesis"/>
    <property type="evidence" value="ECO:0007669"/>
    <property type="project" value="TreeGrafter"/>
</dbReference>
<proteinExistence type="inferred from homology"/>
<sequence length="131" mass="14657">MSVTIQELDWKYVELGRIVLIGDTKLATVVEIIDNKRVLIDGPTIPRQAITLKKVTFTDIVLPNLPKGVRTATVHKKWAAADIDAKWAASAPAKKLANKARRAALNDFERFQVRVLKKQRFDAARRIAAKA</sequence>
<dbReference type="GO" id="GO:0022625">
    <property type="term" value="C:cytosolic large ribosomal subunit"/>
    <property type="evidence" value="ECO:0007669"/>
    <property type="project" value="TreeGrafter"/>
</dbReference>
<evidence type="ECO:0000256" key="1">
    <source>
        <dbReference type="ARBA" id="ARBA00006592"/>
    </source>
</evidence>
<protein>
    <recommendedName>
        <fullName evidence="4">Large ribosomal subunit protein eL14 domain-containing protein</fullName>
    </recommendedName>
</protein>
<dbReference type="GO" id="GO:0003723">
    <property type="term" value="F:RNA binding"/>
    <property type="evidence" value="ECO:0007669"/>
    <property type="project" value="InterPro"/>
</dbReference>
<accession>A0A4P9ZBL3</accession>
<dbReference type="Pfam" id="PF01929">
    <property type="entry name" value="Ribosomal_L14e"/>
    <property type="match status" value="1"/>
</dbReference>
<dbReference type="InterPro" id="IPR002784">
    <property type="entry name" value="Ribosomal_eL14_dom"/>
</dbReference>
<gene>
    <name evidence="5" type="ORF">METBISCDRAFT_23947</name>
</gene>
<evidence type="ECO:0000313" key="6">
    <source>
        <dbReference type="Proteomes" id="UP000268321"/>
    </source>
</evidence>
<comment type="similarity">
    <text evidence="1">Belongs to the eukaryotic ribosomal protein eL14 family.</text>
</comment>
<dbReference type="Gene3D" id="2.30.30.30">
    <property type="match status" value="1"/>
</dbReference>
<dbReference type="CDD" id="cd23702">
    <property type="entry name" value="eL14"/>
    <property type="match status" value="1"/>
</dbReference>
<dbReference type="GO" id="GO:0006412">
    <property type="term" value="P:translation"/>
    <property type="evidence" value="ECO:0007669"/>
    <property type="project" value="InterPro"/>
</dbReference>
<evidence type="ECO:0000256" key="3">
    <source>
        <dbReference type="ARBA" id="ARBA00023274"/>
    </source>
</evidence>
<dbReference type="InterPro" id="IPR039660">
    <property type="entry name" value="Ribosomal_eL14"/>
</dbReference>
<dbReference type="AlphaFoldDB" id="A0A4P9ZBL3"/>
<dbReference type="GO" id="GO:0003735">
    <property type="term" value="F:structural constituent of ribosome"/>
    <property type="evidence" value="ECO:0007669"/>
    <property type="project" value="InterPro"/>
</dbReference>
<keyword evidence="6" id="KW-1185">Reference proteome</keyword>
<dbReference type="InterPro" id="IPR014722">
    <property type="entry name" value="Rib_uL2_dom2"/>
</dbReference>